<keyword evidence="6" id="KW-0968">Cytoplasmic vesicle</keyword>
<keyword evidence="12" id="KW-1185">Reference proteome</keyword>
<dbReference type="OrthoDB" id="782765at2759"/>
<comment type="similarity">
    <text evidence="8">Belongs to the plant egg cell-secreted peptide family.</text>
</comment>
<sequence length="145" mass="15479">MAFNKLVLLLTVSYLMGTANFAAARGMMIIKPGHNLAARLNNQGGGGFGDCWNALIELKSCTNEIVLFFLNGEGYIGHDCCRSIRIITQQCWPSTFTSIGFTAQEGDILRGYCDASPAVLSPPLVQSPAQAPLGSIRIQGVDGIV</sequence>
<reference evidence="11 12" key="1">
    <citation type="journal article" date="2020" name="IScience">
        <title>Genome Sequencing of the Endangered Kingdonia uniflora (Circaeasteraceae, Ranunculales) Reveals Potential Mechanisms of Evolutionary Specialization.</title>
        <authorList>
            <person name="Sun Y."/>
            <person name="Deng T."/>
            <person name="Zhang A."/>
            <person name="Moore M.J."/>
            <person name="Landis J.B."/>
            <person name="Lin N."/>
            <person name="Zhang H."/>
            <person name="Zhang X."/>
            <person name="Huang J."/>
            <person name="Zhang X."/>
            <person name="Sun H."/>
            <person name="Wang H."/>
        </authorList>
    </citation>
    <scope>NUCLEOTIDE SEQUENCE [LARGE SCALE GENOMIC DNA]</scope>
    <source>
        <strain evidence="11">TB1705</strain>
        <tissue evidence="11">Leaf</tissue>
    </source>
</reference>
<dbReference type="Pfam" id="PF05617">
    <property type="entry name" value="Prolamin_like"/>
    <property type="match status" value="1"/>
</dbReference>
<feature type="domain" description="Prolamin-like" evidence="10">
    <location>
        <begin position="50"/>
        <end position="114"/>
    </location>
</feature>
<keyword evidence="5" id="KW-0278">Fertilization</keyword>
<evidence type="ECO:0000256" key="2">
    <source>
        <dbReference type="ARBA" id="ARBA00004613"/>
    </source>
</evidence>
<evidence type="ECO:0000256" key="6">
    <source>
        <dbReference type="ARBA" id="ARBA00023329"/>
    </source>
</evidence>
<name>A0A7J7MHU9_9MAGN</name>
<evidence type="ECO:0000256" key="7">
    <source>
        <dbReference type="ARBA" id="ARBA00034457"/>
    </source>
</evidence>
<evidence type="ECO:0000256" key="9">
    <source>
        <dbReference type="SAM" id="SignalP"/>
    </source>
</evidence>
<dbReference type="GO" id="GO:0080155">
    <property type="term" value="P:regulation of double fertilization forming a zygote and endosperm"/>
    <property type="evidence" value="ECO:0007669"/>
    <property type="project" value="UniProtKB-ARBA"/>
</dbReference>
<protein>
    <recommendedName>
        <fullName evidence="10">Prolamin-like domain-containing protein</fullName>
    </recommendedName>
</protein>
<dbReference type="Proteomes" id="UP000541444">
    <property type="component" value="Unassembled WGS sequence"/>
</dbReference>
<evidence type="ECO:0000256" key="4">
    <source>
        <dbReference type="ARBA" id="ARBA00022729"/>
    </source>
</evidence>
<feature type="chain" id="PRO_5029840737" description="Prolamin-like domain-containing protein" evidence="9">
    <location>
        <begin position="25"/>
        <end position="145"/>
    </location>
</feature>
<evidence type="ECO:0000256" key="5">
    <source>
        <dbReference type="ARBA" id="ARBA00023279"/>
    </source>
</evidence>
<evidence type="ECO:0000256" key="8">
    <source>
        <dbReference type="ARBA" id="ARBA00034484"/>
    </source>
</evidence>
<comment type="subcellular location">
    <subcellularLocation>
        <location evidence="1">Cytoplasmic vesicle</location>
    </subcellularLocation>
    <subcellularLocation>
        <location evidence="2">Secreted</location>
    </subcellularLocation>
</comment>
<organism evidence="11 12">
    <name type="scientific">Kingdonia uniflora</name>
    <dbReference type="NCBI Taxonomy" id="39325"/>
    <lineage>
        <taxon>Eukaryota</taxon>
        <taxon>Viridiplantae</taxon>
        <taxon>Streptophyta</taxon>
        <taxon>Embryophyta</taxon>
        <taxon>Tracheophyta</taxon>
        <taxon>Spermatophyta</taxon>
        <taxon>Magnoliopsida</taxon>
        <taxon>Ranunculales</taxon>
        <taxon>Circaeasteraceae</taxon>
        <taxon>Kingdonia</taxon>
    </lineage>
</organism>
<proteinExistence type="inferred from homology"/>
<keyword evidence="4 9" id="KW-0732">Signal</keyword>
<evidence type="ECO:0000259" key="10">
    <source>
        <dbReference type="Pfam" id="PF05617"/>
    </source>
</evidence>
<comment type="caution">
    <text evidence="11">The sequence shown here is derived from an EMBL/GenBank/DDBJ whole genome shotgun (WGS) entry which is preliminary data.</text>
</comment>
<dbReference type="GO" id="GO:2000008">
    <property type="term" value="P:regulation of protein localization to cell surface"/>
    <property type="evidence" value="ECO:0007669"/>
    <property type="project" value="UniProtKB-ARBA"/>
</dbReference>
<dbReference type="InterPro" id="IPR008502">
    <property type="entry name" value="Prolamin-like"/>
</dbReference>
<accession>A0A7J7MHU9</accession>
<evidence type="ECO:0000313" key="11">
    <source>
        <dbReference type="EMBL" id="KAF6154499.1"/>
    </source>
</evidence>
<gene>
    <name evidence="11" type="ORF">GIB67_028391</name>
</gene>
<comment type="function">
    <text evidence="7">Involved in the regulation of gamete interactions during the double fertilization and to prevent multiple-pollen tube attraction; mediates the redistribution of the gamete fusogen HAP2/GCS1 to the cell surface after secretion upon sperm arrival.</text>
</comment>
<dbReference type="GO" id="GO:0005576">
    <property type="term" value="C:extracellular region"/>
    <property type="evidence" value="ECO:0007669"/>
    <property type="project" value="UniProtKB-SubCell"/>
</dbReference>
<dbReference type="PANTHER" id="PTHR35293">
    <property type="entry name" value="EGG CELL-SECRETED PROTEIN 1.5"/>
    <property type="match status" value="1"/>
</dbReference>
<dbReference type="GO" id="GO:0009567">
    <property type="term" value="P:double fertilization forming a zygote and endosperm"/>
    <property type="evidence" value="ECO:0007669"/>
    <property type="project" value="InterPro"/>
</dbReference>
<evidence type="ECO:0000256" key="3">
    <source>
        <dbReference type="ARBA" id="ARBA00022525"/>
    </source>
</evidence>
<dbReference type="GO" id="GO:0031410">
    <property type="term" value="C:cytoplasmic vesicle"/>
    <property type="evidence" value="ECO:0007669"/>
    <property type="project" value="UniProtKB-SubCell"/>
</dbReference>
<dbReference type="PANTHER" id="PTHR35293:SF10">
    <property type="entry name" value="EGG CELL-SECRETED PROTEIN 1.2-RELATED"/>
    <property type="match status" value="1"/>
</dbReference>
<keyword evidence="3" id="KW-0964">Secreted</keyword>
<dbReference type="AlphaFoldDB" id="A0A7J7MHU9"/>
<dbReference type="InterPro" id="IPR044711">
    <property type="entry name" value="EC11-15"/>
</dbReference>
<evidence type="ECO:0000256" key="1">
    <source>
        <dbReference type="ARBA" id="ARBA00004541"/>
    </source>
</evidence>
<evidence type="ECO:0000313" key="12">
    <source>
        <dbReference type="Proteomes" id="UP000541444"/>
    </source>
</evidence>
<dbReference type="EMBL" id="JACGCM010001497">
    <property type="protein sequence ID" value="KAF6154499.1"/>
    <property type="molecule type" value="Genomic_DNA"/>
</dbReference>
<feature type="signal peptide" evidence="9">
    <location>
        <begin position="1"/>
        <end position="24"/>
    </location>
</feature>